<feature type="compositionally biased region" description="Low complexity" evidence="2">
    <location>
        <begin position="412"/>
        <end position="432"/>
    </location>
</feature>
<evidence type="ECO:0000256" key="3">
    <source>
        <dbReference type="SAM" id="Phobius"/>
    </source>
</evidence>
<dbReference type="AlphaFoldDB" id="A0A058Z9H0"/>
<dbReference type="RefSeq" id="XP_009495773.1">
    <property type="nucleotide sequence ID" value="XM_009497498.1"/>
</dbReference>
<organism evidence="4">
    <name type="scientific">Fonticula alba</name>
    <name type="common">Slime mold</name>
    <dbReference type="NCBI Taxonomy" id="691883"/>
    <lineage>
        <taxon>Eukaryota</taxon>
        <taxon>Rotosphaerida</taxon>
        <taxon>Fonticulaceae</taxon>
        <taxon>Fonticula</taxon>
    </lineage>
</organism>
<evidence type="ECO:0000256" key="2">
    <source>
        <dbReference type="SAM" id="MobiDB-lite"/>
    </source>
</evidence>
<feature type="region of interest" description="Disordered" evidence="2">
    <location>
        <begin position="1"/>
        <end position="45"/>
    </location>
</feature>
<keyword evidence="5" id="KW-1185">Reference proteome</keyword>
<evidence type="ECO:0000313" key="4">
    <source>
        <dbReference type="EMBL" id="KCV70167.1"/>
    </source>
</evidence>
<evidence type="ECO:0000313" key="5">
    <source>
        <dbReference type="Proteomes" id="UP000030693"/>
    </source>
</evidence>
<dbReference type="GO" id="GO:0030041">
    <property type="term" value="P:actin filament polymerization"/>
    <property type="evidence" value="ECO:0007669"/>
    <property type="project" value="TreeGrafter"/>
</dbReference>
<dbReference type="Proteomes" id="UP000030693">
    <property type="component" value="Unassembled WGS sequence"/>
</dbReference>
<keyword evidence="1" id="KW-0175">Coiled coil</keyword>
<feature type="region of interest" description="Disordered" evidence="2">
    <location>
        <begin position="525"/>
        <end position="612"/>
    </location>
</feature>
<keyword evidence="3" id="KW-0472">Membrane</keyword>
<feature type="coiled-coil region" evidence="1">
    <location>
        <begin position="237"/>
        <end position="264"/>
    </location>
</feature>
<dbReference type="GO" id="GO:0005884">
    <property type="term" value="C:actin filament"/>
    <property type="evidence" value="ECO:0007669"/>
    <property type="project" value="TreeGrafter"/>
</dbReference>
<dbReference type="PANTHER" id="PTHR45691">
    <property type="entry name" value="PROTEIN DIAPHANOUS"/>
    <property type="match status" value="1"/>
</dbReference>
<keyword evidence="3" id="KW-0812">Transmembrane</keyword>
<feature type="region of interest" description="Disordered" evidence="2">
    <location>
        <begin position="405"/>
        <end position="442"/>
    </location>
</feature>
<feature type="transmembrane region" description="Helical" evidence="3">
    <location>
        <begin position="215"/>
        <end position="234"/>
    </location>
</feature>
<name>A0A058Z9H0_FONAL</name>
<dbReference type="PANTHER" id="PTHR45691:SF6">
    <property type="entry name" value="PROTEIN DIAPHANOUS"/>
    <property type="match status" value="1"/>
</dbReference>
<feature type="transmembrane region" description="Helical" evidence="3">
    <location>
        <begin position="150"/>
        <end position="170"/>
    </location>
</feature>
<feature type="compositionally biased region" description="Low complexity" evidence="2">
    <location>
        <begin position="87"/>
        <end position="104"/>
    </location>
</feature>
<evidence type="ECO:0000256" key="1">
    <source>
        <dbReference type="SAM" id="Coils"/>
    </source>
</evidence>
<reference evidence="4" key="1">
    <citation type="submission" date="2013-04" db="EMBL/GenBank/DDBJ databases">
        <title>The Genome Sequence of Fonticula alba ATCC 38817.</title>
        <authorList>
            <consortium name="The Broad Institute Genomics Platform"/>
            <person name="Russ C."/>
            <person name="Cuomo C."/>
            <person name="Burger G."/>
            <person name="Gray M.W."/>
            <person name="Holland P.W.H."/>
            <person name="King N."/>
            <person name="Lang F.B.F."/>
            <person name="Roger A.J."/>
            <person name="Ruiz-Trillo I."/>
            <person name="Brown M."/>
            <person name="Walker B."/>
            <person name="Young S."/>
            <person name="Zeng Q."/>
            <person name="Gargeya S."/>
            <person name="Fitzgerald M."/>
            <person name="Haas B."/>
            <person name="Abouelleil A."/>
            <person name="Allen A.W."/>
            <person name="Alvarado L."/>
            <person name="Arachchi H.M."/>
            <person name="Berlin A.M."/>
            <person name="Chapman S.B."/>
            <person name="Gainer-Dewar J."/>
            <person name="Goldberg J."/>
            <person name="Griggs A."/>
            <person name="Gujja S."/>
            <person name="Hansen M."/>
            <person name="Howarth C."/>
            <person name="Imamovic A."/>
            <person name="Ireland A."/>
            <person name="Larimer J."/>
            <person name="McCowan C."/>
            <person name="Murphy C."/>
            <person name="Pearson M."/>
            <person name="Poon T.W."/>
            <person name="Priest M."/>
            <person name="Roberts A."/>
            <person name="Saif S."/>
            <person name="Shea T."/>
            <person name="Sisk P."/>
            <person name="Sykes S."/>
            <person name="Wortman J."/>
            <person name="Nusbaum C."/>
            <person name="Birren B."/>
        </authorList>
    </citation>
    <scope>NUCLEOTIDE SEQUENCE [LARGE SCALE GENOMIC DNA]</scope>
    <source>
        <strain evidence="4">ATCC 38817</strain>
    </source>
</reference>
<keyword evidence="3" id="KW-1133">Transmembrane helix</keyword>
<feature type="compositionally biased region" description="Pro residues" evidence="2">
    <location>
        <begin position="586"/>
        <end position="595"/>
    </location>
</feature>
<dbReference type="EMBL" id="KB932205">
    <property type="protein sequence ID" value="KCV70167.1"/>
    <property type="molecule type" value="Genomic_DNA"/>
</dbReference>
<feature type="compositionally biased region" description="Pro residues" evidence="2">
    <location>
        <begin position="297"/>
        <end position="323"/>
    </location>
</feature>
<gene>
    <name evidence="4" type="ORF">H696_03626</name>
</gene>
<sequence length="612" mass="63142">MARPKKRRNLKPRDASCTSASPDGDGLVSKPAPGPGVATSETVPSSFTSSILFSPLPVADRRAMSAFSLRQSDGEDELAPGELARAAPVSAPAPVPASGDPPSAMLADDAFEDARDAPAGSAPAVDAPSSGLGRSLTRAIIRVEAAARSFAQFWCDVYAAVVATVVWVVLLPGRVVASVTAALRQGVEACRAAVRRWLRALRWAASHWSLVLNQAFWSTIQWIAFLLFPWVYFLKRARRAEAYIAEVEQRLAQVEREFRRMRRAQAKAGGAALYAGAAYQPDGGIFGASFQPSAGGAPPPAPPPLPFAGGAAPPPPPPPPPPGFGQKRPGLTLTRASPRKPRARVDEAGGPPSVSIDMIRGVKLRSSAATPPVKGRLRPRERSAPGGLAVSLDALRAVRLKSTFAKQASDEGAAAPTAGDAPASAPTQATPAGRSVISAEGRPDWVSPRAALLTRGDVPAPAGAAGVAASEPAADQSPMLLLNALIQRAKLFNSPELGHIHSDEWSESPSESALTRAALLLASPSPIDRHPVDPPAKVLIFTDGDGDGDGDTASNSGGGGGGGESTHAASAQEVGQSEEGTFQEAPPLPAEPIVPPAACSSPVGSRLPPFCP</sequence>
<accession>A0A058Z9H0</accession>
<feature type="region of interest" description="Disordered" evidence="2">
    <location>
        <begin position="289"/>
        <end position="385"/>
    </location>
</feature>
<dbReference type="InterPro" id="IPR051412">
    <property type="entry name" value="Formin_Homology_Diaphanous_sf"/>
</dbReference>
<feature type="region of interest" description="Disordered" evidence="2">
    <location>
        <begin position="87"/>
        <end position="106"/>
    </location>
</feature>
<feature type="compositionally biased region" description="Basic residues" evidence="2">
    <location>
        <begin position="1"/>
        <end position="10"/>
    </location>
</feature>
<protein>
    <submittedName>
        <fullName evidence="4">Uncharacterized protein</fullName>
    </submittedName>
</protein>
<dbReference type="GeneID" id="20528351"/>
<proteinExistence type="predicted"/>